<name>A0A432ZGF0_9GAMM</name>
<dbReference type="OrthoDB" id="9180733at2"/>
<dbReference type="EMBL" id="PIQH01000012">
    <property type="protein sequence ID" value="RUO76900.1"/>
    <property type="molecule type" value="Genomic_DNA"/>
</dbReference>
<dbReference type="AlphaFoldDB" id="A0A432ZGF0"/>
<comment type="caution">
    <text evidence="2">The sequence shown here is derived from an EMBL/GenBank/DDBJ whole genome shotgun (WGS) entry which is preliminary data.</text>
</comment>
<dbReference type="RefSeq" id="WP_126842661.1">
    <property type="nucleotide sequence ID" value="NZ_PIQH01000012.1"/>
</dbReference>
<dbReference type="GO" id="GO:0003697">
    <property type="term" value="F:single-stranded DNA binding"/>
    <property type="evidence" value="ECO:0007669"/>
    <property type="project" value="UniProtKB-UniRule"/>
</dbReference>
<dbReference type="InterPro" id="IPR012340">
    <property type="entry name" value="NA-bd_OB-fold"/>
</dbReference>
<proteinExistence type="inferred from homology"/>
<accession>A0A432ZGF0</accession>
<evidence type="ECO:0000256" key="1">
    <source>
        <dbReference type="HAMAP-Rule" id="MF_00720"/>
    </source>
</evidence>
<sequence>MDQHVNQISIAGTLCKPARLRKSPAGIEHLYVLLEHRSQQPEAGLLRQCYVRIQVIHSGDHLEHWLEKLTVGCEIEARGFLHRHEDSNGLAKLVLHAQHLVKK</sequence>
<dbReference type="Gene3D" id="2.40.50.140">
    <property type="entry name" value="Nucleic acid-binding proteins"/>
    <property type="match status" value="1"/>
</dbReference>
<keyword evidence="1" id="KW-0238">DNA-binding</keyword>
<dbReference type="GO" id="GO:0006269">
    <property type="term" value="P:DNA replication, synthesis of primer"/>
    <property type="evidence" value="ECO:0007669"/>
    <property type="project" value="UniProtKB-KW"/>
</dbReference>
<organism evidence="2 3">
    <name type="scientific">Idiomarina tyrosinivorans</name>
    <dbReference type="NCBI Taxonomy" id="1445662"/>
    <lineage>
        <taxon>Bacteria</taxon>
        <taxon>Pseudomonadati</taxon>
        <taxon>Pseudomonadota</taxon>
        <taxon>Gammaproteobacteria</taxon>
        <taxon>Alteromonadales</taxon>
        <taxon>Idiomarinaceae</taxon>
        <taxon>Idiomarina</taxon>
    </lineage>
</organism>
<comment type="similarity">
    <text evidence="1">Belongs to the PriB family.</text>
</comment>
<dbReference type="PIRSF" id="PIRSF003135">
    <property type="entry name" value="Primosomal_n"/>
    <property type="match status" value="1"/>
</dbReference>
<keyword evidence="1" id="KW-0235">DNA replication</keyword>
<dbReference type="HAMAP" id="MF_00720">
    <property type="entry name" value="PriB"/>
    <property type="match status" value="1"/>
</dbReference>
<dbReference type="SUPFAM" id="SSF50249">
    <property type="entry name" value="Nucleic acid-binding proteins"/>
    <property type="match status" value="1"/>
</dbReference>
<comment type="function">
    <text evidence="1">Involved in the restart of stalled replication forks, which reloads the replicative helicase on sites other than the origin of replication; the PriA-PriB pathway is the major replication restart pathway. During primosome assembly it facilitates complex formation between PriA and DnaT on DNA; stabilizes PriA on DNA. Stimulates the DNA unwinding activity of PriA helicase.</text>
</comment>
<gene>
    <name evidence="1" type="primary">priB</name>
    <name evidence="2" type="ORF">CWI84_11120</name>
</gene>
<dbReference type="GO" id="GO:1990077">
    <property type="term" value="C:primosome complex"/>
    <property type="evidence" value="ECO:0007669"/>
    <property type="project" value="UniProtKB-UniRule"/>
</dbReference>
<dbReference type="NCBIfam" id="TIGR04418">
    <property type="entry name" value="PriB_gamma"/>
    <property type="match status" value="1"/>
</dbReference>
<keyword evidence="1" id="KW-0639">Primosome</keyword>
<comment type="subunit">
    <text evidence="1">Homodimer. Interacts with PriA and DnaT. Component of the replication restart primosome. Primosome assembly occurs via a 'hand-off' mechanism. PriA binds to replication forks, subsequently PriB then DnaT bind; DnaT then displaces ssDNA to generate the helicase loading substrate.</text>
</comment>
<reference evidence="2 3" key="1">
    <citation type="journal article" date="2011" name="Front. Microbiol.">
        <title>Genomic signatures of strain selection and enhancement in Bacillus atrophaeus var. globigii, a historical biowarfare simulant.</title>
        <authorList>
            <person name="Gibbons H.S."/>
            <person name="Broomall S.M."/>
            <person name="McNew L.A."/>
            <person name="Daligault H."/>
            <person name="Chapman C."/>
            <person name="Bruce D."/>
            <person name="Karavis M."/>
            <person name="Krepps M."/>
            <person name="McGregor P.A."/>
            <person name="Hong C."/>
            <person name="Park K.H."/>
            <person name="Akmal A."/>
            <person name="Feldman A."/>
            <person name="Lin J.S."/>
            <person name="Chang W.E."/>
            <person name="Higgs B.W."/>
            <person name="Demirev P."/>
            <person name="Lindquist J."/>
            <person name="Liem A."/>
            <person name="Fochler E."/>
            <person name="Read T.D."/>
            <person name="Tapia R."/>
            <person name="Johnson S."/>
            <person name="Bishop-Lilly K.A."/>
            <person name="Detter C."/>
            <person name="Han C."/>
            <person name="Sozhamannan S."/>
            <person name="Rosenzweig C.N."/>
            <person name="Skowronski E.W."/>
        </authorList>
    </citation>
    <scope>NUCLEOTIDE SEQUENCE [LARGE SCALE GENOMIC DNA]</scope>
    <source>
        <strain evidence="2 3">CC-PW-9</strain>
    </source>
</reference>
<dbReference type="InterPro" id="IPR023646">
    <property type="entry name" value="Prisomal_replication_PriB"/>
</dbReference>
<dbReference type="Pfam" id="PF22657">
    <property type="entry name" value="SSB_1"/>
    <property type="match status" value="1"/>
</dbReference>
<dbReference type="Proteomes" id="UP000287996">
    <property type="component" value="Unassembled WGS sequence"/>
</dbReference>
<protein>
    <recommendedName>
        <fullName evidence="1">Replication restart protein PriB</fullName>
    </recommendedName>
</protein>
<evidence type="ECO:0000313" key="3">
    <source>
        <dbReference type="Proteomes" id="UP000287996"/>
    </source>
</evidence>
<evidence type="ECO:0000313" key="2">
    <source>
        <dbReference type="EMBL" id="RUO76900.1"/>
    </source>
</evidence>
<keyword evidence="3" id="KW-1185">Reference proteome</keyword>